<feature type="signal peptide" evidence="1">
    <location>
        <begin position="1"/>
        <end position="18"/>
    </location>
</feature>
<accession>A0AAW9S562</accession>
<keyword evidence="2" id="KW-0378">Hydrolase</keyword>
<evidence type="ECO:0000313" key="2">
    <source>
        <dbReference type="EMBL" id="MEN7547575.1"/>
    </source>
</evidence>
<gene>
    <name evidence="2" type="ORF">AAG747_06640</name>
</gene>
<name>A0AAW9S562_9BACT</name>
<protein>
    <submittedName>
        <fullName evidence="2">Carboxypeptidase-like regulatory domain-containing protein</fullName>
    </submittedName>
</protein>
<organism evidence="2 3">
    <name type="scientific">Rapidithrix thailandica</name>
    <dbReference type="NCBI Taxonomy" id="413964"/>
    <lineage>
        <taxon>Bacteria</taxon>
        <taxon>Pseudomonadati</taxon>
        <taxon>Bacteroidota</taxon>
        <taxon>Cytophagia</taxon>
        <taxon>Cytophagales</taxon>
        <taxon>Flammeovirgaceae</taxon>
        <taxon>Rapidithrix</taxon>
    </lineage>
</organism>
<dbReference type="AlphaFoldDB" id="A0AAW9S562"/>
<comment type="caution">
    <text evidence="2">The sequence shown here is derived from an EMBL/GenBank/DDBJ whole genome shotgun (WGS) entry which is preliminary data.</text>
</comment>
<reference evidence="2 3" key="1">
    <citation type="submission" date="2024-04" db="EMBL/GenBank/DDBJ databases">
        <title>Novel genus in family Flammeovirgaceae.</title>
        <authorList>
            <person name="Nguyen T.H."/>
            <person name="Vuong T.Q."/>
            <person name="Le H."/>
            <person name="Kim S.-G."/>
        </authorList>
    </citation>
    <scope>NUCLEOTIDE SEQUENCE [LARGE SCALE GENOMIC DNA]</scope>
    <source>
        <strain evidence="2 3">JCM 23209</strain>
    </source>
</reference>
<dbReference type="RefSeq" id="WP_346820362.1">
    <property type="nucleotide sequence ID" value="NZ_JBDKWZ010000003.1"/>
</dbReference>
<dbReference type="SUPFAM" id="SSF49464">
    <property type="entry name" value="Carboxypeptidase regulatory domain-like"/>
    <property type="match status" value="1"/>
</dbReference>
<dbReference type="GO" id="GO:0004180">
    <property type="term" value="F:carboxypeptidase activity"/>
    <property type="evidence" value="ECO:0007669"/>
    <property type="project" value="UniProtKB-KW"/>
</dbReference>
<keyword evidence="1" id="KW-0732">Signal</keyword>
<evidence type="ECO:0000256" key="1">
    <source>
        <dbReference type="SAM" id="SignalP"/>
    </source>
</evidence>
<dbReference type="Proteomes" id="UP001403385">
    <property type="component" value="Unassembled WGS sequence"/>
</dbReference>
<evidence type="ECO:0000313" key="3">
    <source>
        <dbReference type="Proteomes" id="UP001403385"/>
    </source>
</evidence>
<keyword evidence="2" id="KW-0645">Protease</keyword>
<keyword evidence="2" id="KW-0121">Carboxypeptidase</keyword>
<dbReference type="InterPro" id="IPR008969">
    <property type="entry name" value="CarboxyPept-like_regulatory"/>
</dbReference>
<dbReference type="Pfam" id="PF13715">
    <property type="entry name" value="CarbopepD_reg_2"/>
    <property type="match status" value="1"/>
</dbReference>
<dbReference type="EMBL" id="JBDKWZ010000003">
    <property type="protein sequence ID" value="MEN7547575.1"/>
    <property type="molecule type" value="Genomic_DNA"/>
</dbReference>
<feature type="chain" id="PRO_5043432351" evidence="1">
    <location>
        <begin position="19"/>
        <end position="253"/>
    </location>
</feature>
<sequence>MQYLYLGIILFFSLSSFAQTVEISGRVFDEAGEPLPGAVLHVNDSIYAITDIEGNFRLRAEVGDTVICSYVGFNKNQFVITDETEYKITLEEFVVYSCGMKIYVGDYEEVYYSTNTTSDIAIGYSYFFNKKGSSSFWKLIKRKVGLGVEVLHTKKDFDTYVIPFLQLHGLFGFDIFDGNVDPLKFGVGINPYIRVGPSYSFNRECFTPKYDFGSYFISTRLGKFNIRMDAKYTVMKHLDDGLFFNIAFSKLWF</sequence>
<keyword evidence="3" id="KW-1185">Reference proteome</keyword>
<proteinExistence type="predicted"/>